<feature type="domain" description="STAS" evidence="2">
    <location>
        <begin position="254"/>
        <end position="333"/>
    </location>
</feature>
<evidence type="ECO:0000256" key="1">
    <source>
        <dbReference type="ARBA" id="ARBA00022553"/>
    </source>
</evidence>
<dbReference type="PANTHER" id="PTHR33745:SF3">
    <property type="entry name" value="RSBT CO-ANTAGONIST PROTEIN RSBRC"/>
    <property type="match status" value="1"/>
</dbReference>
<dbReference type="AlphaFoldDB" id="A0A2S9YFI3"/>
<dbReference type="Pfam" id="PF01740">
    <property type="entry name" value="STAS"/>
    <property type="match status" value="1"/>
</dbReference>
<keyword evidence="1" id="KW-0597">Phosphoprotein</keyword>
<proteinExistence type="predicted"/>
<sequence length="361" mass="39836">MWIIDFFRSSVNMEATTSSNLPSINVQGVGFEWDPADGLVRVYGMPVLTMWIESSLVGMMLGMQRMVGTERFKLCMQRGGIESIEGDWGVISSAPSFEAGFRALADCAVTCGWGDWKLHSLDRREREAIFHVRNNFEALYQKALGVDWGTDMTGGKFAGYCARLFGVDCWATQTRFQARGDEYDEIHVKPSTISLDDQLKALLHSGAATAADLAVALKRLEDENLERRRAEREAQERLSMIESLSAPILEVWVGVLALPIVGSLSGDRATTLMERLLNEVQRTQARHVILDVTGVEVVDTHTADSMLRVARAIELLGAQCIITGIRPAVAQTMVALQANLADIVTQATLRHGLAYCIRASK</sequence>
<gene>
    <name evidence="3" type="primary">rsbRA_11</name>
    <name evidence="3" type="ORF">ENSA7_52330</name>
</gene>
<dbReference type="EMBL" id="PVNL01000107">
    <property type="protein sequence ID" value="PRQ03766.1"/>
    <property type="molecule type" value="Genomic_DNA"/>
</dbReference>
<dbReference type="Gene3D" id="3.30.750.24">
    <property type="entry name" value="STAS domain"/>
    <property type="match status" value="1"/>
</dbReference>
<dbReference type="PANTHER" id="PTHR33745">
    <property type="entry name" value="RSBT ANTAGONIST PROTEIN RSBS-RELATED"/>
    <property type="match status" value="1"/>
</dbReference>
<comment type="caution">
    <text evidence="3">The sequence shown here is derived from an EMBL/GenBank/DDBJ whole genome shotgun (WGS) entry which is preliminary data.</text>
</comment>
<dbReference type="PROSITE" id="PS50801">
    <property type="entry name" value="STAS"/>
    <property type="match status" value="1"/>
</dbReference>
<evidence type="ECO:0000313" key="4">
    <source>
        <dbReference type="Proteomes" id="UP000238823"/>
    </source>
</evidence>
<dbReference type="CDD" id="cd07041">
    <property type="entry name" value="STAS_RsbR_RsbS_like"/>
    <property type="match status" value="1"/>
</dbReference>
<dbReference type="Proteomes" id="UP000238823">
    <property type="component" value="Unassembled WGS sequence"/>
</dbReference>
<dbReference type="InterPro" id="IPR002645">
    <property type="entry name" value="STAS_dom"/>
</dbReference>
<dbReference type="InterPro" id="IPR051932">
    <property type="entry name" value="Bact_StressResp_Reg"/>
</dbReference>
<dbReference type="InterPro" id="IPR036513">
    <property type="entry name" value="STAS_dom_sf"/>
</dbReference>
<organism evidence="3 4">
    <name type="scientific">Enhygromyxa salina</name>
    <dbReference type="NCBI Taxonomy" id="215803"/>
    <lineage>
        <taxon>Bacteria</taxon>
        <taxon>Pseudomonadati</taxon>
        <taxon>Myxococcota</taxon>
        <taxon>Polyangia</taxon>
        <taxon>Nannocystales</taxon>
        <taxon>Nannocystaceae</taxon>
        <taxon>Enhygromyxa</taxon>
    </lineage>
</organism>
<protein>
    <submittedName>
        <fullName evidence="3">RsbT co-antagonist protein RsbRA</fullName>
    </submittedName>
</protein>
<evidence type="ECO:0000259" key="2">
    <source>
        <dbReference type="PROSITE" id="PS50801"/>
    </source>
</evidence>
<evidence type="ECO:0000313" key="3">
    <source>
        <dbReference type="EMBL" id="PRQ03766.1"/>
    </source>
</evidence>
<accession>A0A2S9YFI3</accession>
<reference evidence="3 4" key="1">
    <citation type="submission" date="2018-03" db="EMBL/GenBank/DDBJ databases">
        <title>Draft Genome Sequences of the Obligatory Marine Myxobacteria Enhygromyxa salina SWB007.</title>
        <authorList>
            <person name="Poehlein A."/>
            <person name="Moghaddam J.A."/>
            <person name="Harms H."/>
            <person name="Alanjari M."/>
            <person name="Koenig G.M."/>
            <person name="Daniel R."/>
            <person name="Schaeberle T.F."/>
        </authorList>
    </citation>
    <scope>NUCLEOTIDE SEQUENCE [LARGE SCALE GENOMIC DNA]</scope>
    <source>
        <strain evidence="3 4">SWB007</strain>
    </source>
</reference>
<name>A0A2S9YFI3_9BACT</name>
<dbReference type="SUPFAM" id="SSF52091">
    <property type="entry name" value="SpoIIaa-like"/>
    <property type="match status" value="1"/>
</dbReference>